<dbReference type="Proteomes" id="UP000477386">
    <property type="component" value="Unassembled WGS sequence"/>
</dbReference>
<organism evidence="1 2">
    <name type="scientific">Spirosoma agri</name>
    <dbReference type="NCBI Taxonomy" id="1987381"/>
    <lineage>
        <taxon>Bacteria</taxon>
        <taxon>Pseudomonadati</taxon>
        <taxon>Bacteroidota</taxon>
        <taxon>Cytophagia</taxon>
        <taxon>Cytophagales</taxon>
        <taxon>Cytophagaceae</taxon>
        <taxon>Spirosoma</taxon>
    </lineage>
</organism>
<evidence type="ECO:0000313" key="1">
    <source>
        <dbReference type="EMBL" id="NEU67910.1"/>
    </source>
</evidence>
<reference evidence="1 2" key="1">
    <citation type="submission" date="2020-02" db="EMBL/GenBank/DDBJ databases">
        <title>Draft genome sequence of two Spirosoma agri KCTC 52727 and Spirosoma terrae KCTC 52035.</title>
        <authorList>
            <person name="Rojas J."/>
            <person name="Ambika Manirajan B."/>
            <person name="Ratering S."/>
            <person name="Suarez C."/>
            <person name="Schnell S."/>
        </authorList>
    </citation>
    <scope>NUCLEOTIDE SEQUENCE [LARGE SCALE GENOMIC DNA]</scope>
    <source>
        <strain evidence="1 2">KCTC 52727</strain>
    </source>
</reference>
<protein>
    <submittedName>
        <fullName evidence="1">Uncharacterized protein</fullName>
    </submittedName>
</protein>
<name>A0A6M0II25_9BACT</name>
<dbReference type="EMBL" id="JAAGNZ010000001">
    <property type="protein sequence ID" value="NEU67910.1"/>
    <property type="molecule type" value="Genomic_DNA"/>
</dbReference>
<dbReference type="RefSeq" id="WP_164038823.1">
    <property type="nucleotide sequence ID" value="NZ_JAAGNZ010000001.1"/>
</dbReference>
<accession>A0A6M0II25</accession>
<gene>
    <name evidence="1" type="ORF">GK091_13545</name>
</gene>
<proteinExistence type="predicted"/>
<evidence type="ECO:0000313" key="2">
    <source>
        <dbReference type="Proteomes" id="UP000477386"/>
    </source>
</evidence>
<dbReference type="AlphaFoldDB" id="A0A6M0II25"/>
<keyword evidence="2" id="KW-1185">Reference proteome</keyword>
<comment type="caution">
    <text evidence="1">The sequence shown here is derived from an EMBL/GenBank/DDBJ whole genome shotgun (WGS) entry which is preliminary data.</text>
</comment>
<sequence length="139" mass="15940">MNQSTASHRSESSLTPDSCHQAYQHWQQIIRQQEEEIGHLRTLLLDVMNLYNCRSLRHDVLDYYQDLNQLQLKINRLHHDLLCEGVDCAVINVEKACVNSRFGLSATLERHTNALVGEFSRIKGGCLQFLSGMMSLNLL</sequence>